<gene>
    <name evidence="1" type="ORF">NBR_LOCUS8586</name>
</gene>
<evidence type="ECO:0000313" key="3">
    <source>
        <dbReference type="WBParaSite" id="NBR_0000858501-mRNA-1"/>
    </source>
</evidence>
<reference evidence="3" key="1">
    <citation type="submission" date="2016-04" db="UniProtKB">
        <authorList>
            <consortium name="WormBaseParasite"/>
        </authorList>
    </citation>
    <scope>IDENTIFICATION</scope>
</reference>
<dbReference type="Proteomes" id="UP000271162">
    <property type="component" value="Unassembled WGS sequence"/>
</dbReference>
<dbReference type="EMBL" id="UYSL01020024">
    <property type="protein sequence ID" value="VDL72175.1"/>
    <property type="molecule type" value="Genomic_DNA"/>
</dbReference>
<organism evidence="3">
    <name type="scientific">Nippostrongylus brasiliensis</name>
    <name type="common">Rat hookworm</name>
    <dbReference type="NCBI Taxonomy" id="27835"/>
    <lineage>
        <taxon>Eukaryota</taxon>
        <taxon>Metazoa</taxon>
        <taxon>Ecdysozoa</taxon>
        <taxon>Nematoda</taxon>
        <taxon>Chromadorea</taxon>
        <taxon>Rhabditida</taxon>
        <taxon>Rhabditina</taxon>
        <taxon>Rhabditomorpha</taxon>
        <taxon>Strongyloidea</taxon>
        <taxon>Heligmosomidae</taxon>
        <taxon>Nippostrongylus</taxon>
    </lineage>
</organism>
<dbReference type="AlphaFoldDB" id="A0A158QYJ4"/>
<proteinExistence type="predicted"/>
<accession>A0A158QYJ4</accession>
<name>A0A158QYJ4_NIPBR</name>
<protein>
    <submittedName>
        <fullName evidence="3">Gag-pol polyprotein</fullName>
    </submittedName>
</protein>
<dbReference type="WBParaSite" id="NBR_0000858501-mRNA-1">
    <property type="protein sequence ID" value="NBR_0000858501-mRNA-1"/>
    <property type="gene ID" value="NBR_0000858501"/>
</dbReference>
<reference evidence="1 2" key="2">
    <citation type="submission" date="2018-11" db="EMBL/GenBank/DDBJ databases">
        <authorList>
            <consortium name="Pathogen Informatics"/>
        </authorList>
    </citation>
    <scope>NUCLEOTIDE SEQUENCE [LARGE SCALE GENOMIC DNA]</scope>
</reference>
<evidence type="ECO:0000313" key="1">
    <source>
        <dbReference type="EMBL" id="VDL72175.1"/>
    </source>
</evidence>
<evidence type="ECO:0000313" key="2">
    <source>
        <dbReference type="Proteomes" id="UP000271162"/>
    </source>
</evidence>
<keyword evidence="2" id="KW-1185">Reference proteome</keyword>
<sequence length="342" mass="38630">MSMPVETADPSRKSREPEVVLEKITKLSVAEDRTNISNIENARLRKAQLEKRREEIAVHRMDVEGGAPLESKRDPVSRELDKQVGLVMMMMMMMMMMMRARYMHARRLKGDIVLLGTNALEKLGVKLVIDPKKDRTPKGSVGQEPVGAAPTSAVVAERKCVLPGLVGSGVCSISEEGNSEVLVLNNSEEPMIFRKGDVIGEWSQSEWSSENPRLANIRKSPKQLIMSKDVGHPLHVLFECQENALAKPPGEYNGYQLTVWRREDMPERDKLLEMAKRTQEVTAEALAVALLYFRENCLHFQISEENLDPEDFFHENISVGSVNQKMGAIYQKAMKAIQGRRW</sequence>